<accession>A0A4Z1SSD1</accession>
<feature type="region of interest" description="Disordered" evidence="1">
    <location>
        <begin position="448"/>
        <end position="512"/>
    </location>
</feature>
<feature type="compositionally biased region" description="Polar residues" evidence="1">
    <location>
        <begin position="486"/>
        <end position="497"/>
    </location>
</feature>
<organism evidence="2 3">
    <name type="scientific">Giardia muris</name>
    <dbReference type="NCBI Taxonomy" id="5742"/>
    <lineage>
        <taxon>Eukaryota</taxon>
        <taxon>Metamonada</taxon>
        <taxon>Diplomonadida</taxon>
        <taxon>Hexamitidae</taxon>
        <taxon>Giardiinae</taxon>
        <taxon>Giardia</taxon>
    </lineage>
</organism>
<feature type="compositionally biased region" description="Polar residues" evidence="1">
    <location>
        <begin position="359"/>
        <end position="374"/>
    </location>
</feature>
<evidence type="ECO:0000313" key="2">
    <source>
        <dbReference type="EMBL" id="TNJ28852.1"/>
    </source>
</evidence>
<name>A0A4Z1SSD1_GIAMU</name>
<proteinExistence type="predicted"/>
<dbReference type="VEuPathDB" id="GiardiaDB:GMRT_15556"/>
<gene>
    <name evidence="2" type="ORF">GMRT_15556</name>
</gene>
<comment type="caution">
    <text evidence="2">The sequence shown here is derived from an EMBL/GenBank/DDBJ whole genome shotgun (WGS) entry which is preliminary data.</text>
</comment>
<dbReference type="EMBL" id="VDLU01000002">
    <property type="protein sequence ID" value="TNJ28852.1"/>
    <property type="molecule type" value="Genomic_DNA"/>
</dbReference>
<sequence length="2023" mass="224991">MPESPHPRPRRILFICEGLTCIRSSLSAPPGPPTALRVAECLADPATHINNASAVLRLISSGSRTTNFGQEVALAAYLAAYPDVFTAITLLLHRLTDVQALLSWVFPKLPHLLHTALPAAKRGRSLPGTTLPNLLHSLALFSRGGFCLSVARYGVDLRIPRLDKIAETRKYIQALTTTDSKAKIDAQHSEPFRLEPKHQKQDYAPLDMFFWPPFSISLNECSNRISFPATSIRLLLLQGAAEADLLTLLTGRFYSHAELVKSEVDLSTLLSSNQISDLRRDSGGRGRLSQLKVGIKPTTLLSMTPKALQAGWDSKGQNVPLTYSRRECLMISSKTSPWQPFEILRLALRQPTVVDITASNRSLEQTQEPGSTASPRPEKAEISSIDDRLLISQLGQSIGDTTLNIQLCLTKVELDETVAWQGQLDCAKIDTLKLDKAATNATFTVQFRPTLDGNKSPSIAATDTSTRTLSASVLGETRREPRPRRNQPQVINSPSGSRSDEQEPGETSYSQGGTAFSLLKEKLSAHGPIVLSALAVDMRTGLMVAHLKDYPLSADLNNYAIVRVESGDVMTALRLHINRLPTLETHPNYGPEHHRLIFESVLDREDSGGKLHVLAPRGRTIKLSVESKHTYVFSLPEVPDLRTTLWALLFAELAKDVALKSVDLNEVLSNRQSDVSTTSFPSLLLDGVFRGNMTPNALFGALLQLSERLHALFYPTPLTRYQLVFPTRHIYVTSEMSHSVPAFYDFWALSPAYLQVLLEQEGLCSSNQQGDEAFFETSPKLEISSIYDDVIRNVSWMLVDRQAEATTDDGLLALQDVSNHTLMPPEPVNLLYCISDAHHTLTQIAPPSTYLGTDYIQYTPSILLSRQGTHTKPQLQRLSELRTALQAATLATTREQETEPSIKTMTSSDSQVARSVTIPPTVLAALSRTLLTPEFLGSYTPLYLRPYYGSVIFIPSGYLEPDLQIITSLSDASDILSTMHITVKSDTNELNTQVSLSRNLTTHAFDMGEAARDIDLQSNPPVFLRVHGEVAQLLSDVSGVSSGASTFEGFMRFLDSSVAVQDCFEGVLLDIIADLIGSPQAFVPSLVHEPGYGYYFAKAMPSERWAGRPLRTTKVSPATLAPFLNRGYYYLDLQQPLLATARASGYYSISLATFLKTSLISTRKLAALYKQLPYTHLLPVTIIDQLLNSIFDRHEYRRSLSNALCCSTSAIGILRASLPQPEDRMEVLSFENKISELEGASDLIPQEDWEEVAAFVLENFDTLVEMLDEPCINLTRSFEEVVEDLAFGVRDPVVTVQRRRSGMNLPEPTTPLESFCDDECFCSFDEALDYLELVMPSLLGNGDYLGLNTWTGEEFIRLARARGITIGALVALGKLDPDDPLADCNRSPVFDSVAGCLQRYSLRTGSTIEFGATPLIPLLTPEIEVEHGDELISIPAFLSYTLLEQRGVKPLLDISGRELRSKVHYSPFPIPEVPNFPLIPEAEAPPNPSAEELSNPYLDNYWLFDVQNCRQIFPERVRALWNPLWTLEERGISIVDYDESDAETGGALAQLQALLREQDTELAKIDAATSETGASGVTQRSTIAAASTDCACSAFRCVLLPNQYSTPHSVLSVPSHQQSVFSMSPYFEPPNVGPELSRFSIFKTCITSAVRECCFILREWLDSYCGVNRANIIRARSEPNKFIEDSVWAYIVLNLGQSQNECVKQAVPSDIWALWGQTIPELRHPLKLEVRKPVIPEPPEPVQVVIPPNPTETLDPGVLQMYGSIPITTAPVFQPAPVPEPPMSRVPPNPLQNVKSPLLDAVRQYMNSTGLASSTVYKALESWARKPYKERAQDIAPLLELLWDYYPLLNCLRYGDPADERWETPQTLFDVFERGILQVTPDVEAELLELLSQQGQERRDTILDTLRESQERLKEVSLENMRLRLRAMKRLELERYHDMTSEFNELFAVYVTAVWGRVSQMDRRATGRITHEMQAVGGFESTGLSERTPEFLELIEEIAQQNNIDLGPAWEHDGLEYDHLFGD</sequence>
<keyword evidence="3" id="KW-1185">Reference proteome</keyword>
<evidence type="ECO:0000313" key="3">
    <source>
        <dbReference type="Proteomes" id="UP000315496"/>
    </source>
</evidence>
<reference evidence="2 3" key="1">
    <citation type="submission" date="2019-05" db="EMBL/GenBank/DDBJ databases">
        <title>The compact genome of Giardia muris reveals important steps in the evolution of intestinal protozoan parasites.</title>
        <authorList>
            <person name="Xu F."/>
            <person name="Jimenez-Gonzalez A."/>
            <person name="Einarsson E."/>
            <person name="Astvaldsson A."/>
            <person name="Peirasmaki D."/>
            <person name="Eckmann L."/>
            <person name="Andersson J.O."/>
            <person name="Svard S.G."/>
            <person name="Jerlstrom-Hultqvist J."/>
        </authorList>
    </citation>
    <scope>NUCLEOTIDE SEQUENCE [LARGE SCALE GENOMIC DNA]</scope>
    <source>
        <strain evidence="2 3">Roberts-Thomson</strain>
    </source>
</reference>
<dbReference type="Proteomes" id="UP000315496">
    <property type="component" value="Chromosome 2"/>
</dbReference>
<evidence type="ECO:0000256" key="1">
    <source>
        <dbReference type="SAM" id="MobiDB-lite"/>
    </source>
</evidence>
<feature type="region of interest" description="Disordered" evidence="1">
    <location>
        <begin position="359"/>
        <end position="381"/>
    </location>
</feature>
<dbReference type="OrthoDB" id="10252733at2759"/>
<feature type="compositionally biased region" description="Polar residues" evidence="1">
    <location>
        <begin position="448"/>
        <end position="471"/>
    </location>
</feature>
<protein>
    <submittedName>
        <fullName evidence="2">Uncharacterized protein</fullName>
    </submittedName>
</protein>